<reference evidence="5 6" key="1">
    <citation type="submission" date="2021-03" db="EMBL/GenBank/DDBJ databases">
        <title>Sequencing the genomes of 1000 actinobacteria strains.</title>
        <authorList>
            <person name="Klenk H.-P."/>
        </authorList>
    </citation>
    <scope>NUCLEOTIDE SEQUENCE [LARGE SCALE GENOMIC DNA]</scope>
    <source>
        <strain evidence="5 6">DSM 46670</strain>
    </source>
</reference>
<dbReference type="PANTHER" id="PTHR44688">
    <property type="entry name" value="DNA-BINDING TRANSCRIPTIONAL ACTIVATOR DEVR_DOSR"/>
    <property type="match status" value="1"/>
</dbReference>
<dbReference type="Proteomes" id="UP001519332">
    <property type="component" value="Unassembled WGS sequence"/>
</dbReference>
<dbReference type="InterPro" id="IPR000792">
    <property type="entry name" value="Tscrpt_reg_LuxR_C"/>
</dbReference>
<dbReference type="SMART" id="SM00421">
    <property type="entry name" value="HTH_LUXR"/>
    <property type="match status" value="1"/>
</dbReference>
<evidence type="ECO:0000313" key="5">
    <source>
        <dbReference type="EMBL" id="MBP2323388.1"/>
    </source>
</evidence>
<dbReference type="Pfam" id="PF00196">
    <property type="entry name" value="GerE"/>
    <property type="match status" value="1"/>
</dbReference>
<dbReference type="InterPro" id="IPR036388">
    <property type="entry name" value="WH-like_DNA-bd_sf"/>
</dbReference>
<accession>A0ABS4TG39</accession>
<organism evidence="5 6">
    <name type="scientific">Kibdelosporangium banguiense</name>
    <dbReference type="NCBI Taxonomy" id="1365924"/>
    <lineage>
        <taxon>Bacteria</taxon>
        <taxon>Bacillati</taxon>
        <taxon>Actinomycetota</taxon>
        <taxon>Actinomycetes</taxon>
        <taxon>Pseudonocardiales</taxon>
        <taxon>Pseudonocardiaceae</taxon>
        <taxon>Kibdelosporangium</taxon>
    </lineage>
</organism>
<evidence type="ECO:0000259" key="4">
    <source>
        <dbReference type="PROSITE" id="PS50043"/>
    </source>
</evidence>
<dbReference type="RefSeq" id="WP_209639714.1">
    <property type="nucleotide sequence ID" value="NZ_JAGINW010000001.1"/>
</dbReference>
<keyword evidence="2 5" id="KW-0238">DNA-binding</keyword>
<name>A0ABS4TG39_9PSEU</name>
<dbReference type="PANTHER" id="PTHR44688:SF16">
    <property type="entry name" value="DNA-BINDING TRANSCRIPTIONAL ACTIVATOR DEVR_DOSR"/>
    <property type="match status" value="1"/>
</dbReference>
<proteinExistence type="predicted"/>
<keyword evidence="3" id="KW-0804">Transcription</keyword>
<dbReference type="InterPro" id="IPR016032">
    <property type="entry name" value="Sig_transdc_resp-reg_C-effctor"/>
</dbReference>
<evidence type="ECO:0000256" key="2">
    <source>
        <dbReference type="ARBA" id="ARBA00023125"/>
    </source>
</evidence>
<protein>
    <submittedName>
        <fullName evidence="5">DNA-binding NarL/FixJ family response regulator</fullName>
    </submittedName>
</protein>
<keyword evidence="1" id="KW-0805">Transcription regulation</keyword>
<keyword evidence="6" id="KW-1185">Reference proteome</keyword>
<evidence type="ECO:0000256" key="3">
    <source>
        <dbReference type="ARBA" id="ARBA00023163"/>
    </source>
</evidence>
<dbReference type="GO" id="GO:0003677">
    <property type="term" value="F:DNA binding"/>
    <property type="evidence" value="ECO:0007669"/>
    <property type="project" value="UniProtKB-KW"/>
</dbReference>
<evidence type="ECO:0000313" key="6">
    <source>
        <dbReference type="Proteomes" id="UP001519332"/>
    </source>
</evidence>
<dbReference type="Gene3D" id="1.10.10.10">
    <property type="entry name" value="Winged helix-like DNA-binding domain superfamily/Winged helix DNA-binding domain"/>
    <property type="match status" value="1"/>
</dbReference>
<gene>
    <name evidence="5" type="ORF">JOF56_003773</name>
</gene>
<comment type="caution">
    <text evidence="5">The sequence shown here is derived from an EMBL/GenBank/DDBJ whole genome shotgun (WGS) entry which is preliminary data.</text>
</comment>
<dbReference type="SUPFAM" id="SSF46894">
    <property type="entry name" value="C-terminal effector domain of the bipartite response regulators"/>
    <property type="match status" value="1"/>
</dbReference>
<dbReference type="CDD" id="cd06170">
    <property type="entry name" value="LuxR_C_like"/>
    <property type="match status" value="1"/>
</dbReference>
<evidence type="ECO:0000256" key="1">
    <source>
        <dbReference type="ARBA" id="ARBA00023015"/>
    </source>
</evidence>
<dbReference type="EMBL" id="JAGINW010000001">
    <property type="protein sequence ID" value="MBP2323388.1"/>
    <property type="molecule type" value="Genomic_DNA"/>
</dbReference>
<dbReference type="PRINTS" id="PR00038">
    <property type="entry name" value="HTHLUXR"/>
</dbReference>
<feature type="domain" description="HTH luxR-type" evidence="4">
    <location>
        <begin position="274"/>
        <end position="338"/>
    </location>
</feature>
<dbReference type="PROSITE" id="PS50043">
    <property type="entry name" value="HTH_LUXR_2"/>
    <property type="match status" value="1"/>
</dbReference>
<sequence length="338" mass="37297">MASDLTKLLGALHEAGRQPEADVRHQVLTTVTAVVGGDIVAYQSIDQTTGRSEQVSVPDSWVTRDFEEVFVQHVPRHPLFQHFHRTGQLDALRLSDVATARELRGLGIYQDFYRPLGIAYQMICRLRGESGVSDILVLNRGHADFTDTEQQVVRMAQPFLANLVATAAATSWFDTALAALEGIDDTAYGVVLLGPLDKISVTNQAARLLFTAYFRRTAKEGDVLPEELASWLATQGLVPEPYTVRRGSRQLTVRLYKHRSSAALLMSETRTESPPVPQADLTARESDVLWLVTNGRTSAQAAQVLGISTRTVEKHLENVYNKLGVTNRMQASALIFGK</sequence>